<comment type="similarity">
    <text evidence="1">Belongs to the plant acyltransferase family.</text>
</comment>
<name>A0A8T2TTW5_CERRI</name>
<proteinExistence type="inferred from homology"/>
<organism evidence="4 5">
    <name type="scientific">Ceratopteris richardii</name>
    <name type="common">Triangle waterfern</name>
    <dbReference type="NCBI Taxonomy" id="49495"/>
    <lineage>
        <taxon>Eukaryota</taxon>
        <taxon>Viridiplantae</taxon>
        <taxon>Streptophyta</taxon>
        <taxon>Embryophyta</taxon>
        <taxon>Tracheophyta</taxon>
        <taxon>Polypodiopsida</taxon>
        <taxon>Polypodiidae</taxon>
        <taxon>Polypodiales</taxon>
        <taxon>Pteridineae</taxon>
        <taxon>Pteridaceae</taxon>
        <taxon>Parkerioideae</taxon>
        <taxon>Ceratopteris</taxon>
    </lineage>
</organism>
<dbReference type="InterPro" id="IPR023213">
    <property type="entry name" value="CAT-like_dom_sf"/>
</dbReference>
<dbReference type="PANTHER" id="PTHR31642:SF328">
    <property type="entry name" value="BAHD FAMILY ACYLTRANSFERASE"/>
    <property type="match status" value="1"/>
</dbReference>
<dbReference type="InterPro" id="IPR050317">
    <property type="entry name" value="Plant_Fungal_Acyltransferase"/>
</dbReference>
<dbReference type="GO" id="GO:0016747">
    <property type="term" value="F:acyltransferase activity, transferring groups other than amino-acyl groups"/>
    <property type="evidence" value="ECO:0007669"/>
    <property type="project" value="TreeGrafter"/>
</dbReference>
<dbReference type="Pfam" id="PF02458">
    <property type="entry name" value="Transferase"/>
    <property type="match status" value="1"/>
</dbReference>
<dbReference type="Proteomes" id="UP000825935">
    <property type="component" value="Chromosome 11"/>
</dbReference>
<dbReference type="EMBL" id="CM035416">
    <property type="protein sequence ID" value="KAH7425196.1"/>
    <property type="molecule type" value="Genomic_DNA"/>
</dbReference>
<keyword evidence="5" id="KW-1185">Reference proteome</keyword>
<keyword evidence="2" id="KW-0808">Transferase</keyword>
<comment type="caution">
    <text evidence="4">The sequence shown here is derived from an EMBL/GenBank/DDBJ whole genome shotgun (WGS) entry which is preliminary data.</text>
</comment>
<gene>
    <name evidence="4" type="ORF">KP509_11G043700</name>
</gene>
<dbReference type="PANTHER" id="PTHR31642">
    <property type="entry name" value="TRICHOTHECENE 3-O-ACETYLTRANSFERASE"/>
    <property type="match status" value="1"/>
</dbReference>
<accession>A0A8T2TTW5</accession>
<sequence length="434" mass="48415">MQVKRNIHSVVHPASPSPGGVIELSGNDQIMPRLYTSFLFFYGGQAPVQEALQLLKGSLSQALRLFYPLAGRYREKINGELEIVCNDEGASFFEAWVDCGFDRFLPGFECRPEFDILAPPLDASADISSIPLLLVQITHFQCGHICLGVRLHHHVCDGFSASHFLSSWALVSRSIEMASDDGDSKVDVKIHLDRTLLRANNPPSPTDEHPEYQTHMPDLPTSWPQCVSKIFSFTPSSIDELRRQACSDVSLNHSRFEVLAAHLWRGVIRARDLDPEQEIRFGTAVDGRKRLDPPLPEDYFGNVNFYGYTSWKAGELVENSLSFAADLVKAAIAKVDNAHIRSALDWIAKQDTPKSVVAAFCTPFIDLAMTSWWRFPLYDLDFGWGNPSHVRIPTFAFDGLIILLPSPAGSGHVDALIGLQAKQMPKFEEYISNS</sequence>
<dbReference type="OMA" id="NDQIMPR"/>
<evidence type="ECO:0000256" key="1">
    <source>
        <dbReference type="ARBA" id="ARBA00009861"/>
    </source>
</evidence>
<dbReference type="OrthoDB" id="1925194at2759"/>
<evidence type="ECO:0000256" key="3">
    <source>
        <dbReference type="ARBA" id="ARBA00023315"/>
    </source>
</evidence>
<evidence type="ECO:0000256" key="2">
    <source>
        <dbReference type="ARBA" id="ARBA00022679"/>
    </source>
</evidence>
<dbReference type="FunFam" id="3.30.559.10:FF:000008">
    <property type="entry name" value="Tryptamine hydroxycinnamoyl transferase"/>
    <property type="match status" value="1"/>
</dbReference>
<keyword evidence="3" id="KW-0012">Acyltransferase</keyword>
<evidence type="ECO:0000313" key="5">
    <source>
        <dbReference type="Proteomes" id="UP000825935"/>
    </source>
</evidence>
<protein>
    <submittedName>
        <fullName evidence="4">Uncharacterized protein</fullName>
    </submittedName>
</protein>
<reference evidence="4" key="1">
    <citation type="submission" date="2021-08" db="EMBL/GenBank/DDBJ databases">
        <title>WGS assembly of Ceratopteris richardii.</title>
        <authorList>
            <person name="Marchant D.B."/>
            <person name="Chen G."/>
            <person name="Jenkins J."/>
            <person name="Shu S."/>
            <person name="Leebens-Mack J."/>
            <person name="Grimwood J."/>
            <person name="Schmutz J."/>
            <person name="Soltis P."/>
            <person name="Soltis D."/>
            <person name="Chen Z.-H."/>
        </authorList>
    </citation>
    <scope>NUCLEOTIDE SEQUENCE</scope>
    <source>
        <strain evidence="4">Whitten #5841</strain>
        <tissue evidence="4">Leaf</tissue>
    </source>
</reference>
<dbReference type="Gene3D" id="3.30.559.10">
    <property type="entry name" value="Chloramphenicol acetyltransferase-like domain"/>
    <property type="match status" value="2"/>
</dbReference>
<evidence type="ECO:0000313" key="4">
    <source>
        <dbReference type="EMBL" id="KAH7425196.1"/>
    </source>
</evidence>
<dbReference type="AlphaFoldDB" id="A0A8T2TTW5"/>